<evidence type="ECO:0000313" key="1">
    <source>
        <dbReference type="EMBL" id="CAB4129495.1"/>
    </source>
</evidence>
<dbReference type="Gene3D" id="2.40.30.20">
    <property type="match status" value="1"/>
</dbReference>
<sequence length="244" mass="24482">MAASGFTPLALYYSSTATNTPSAGNLTSGELAINITDGNLFYKDNSGVVQVIANKNATNGIFPGNGSFGGTGQLQLPAGTSAQRSGLPAAGYIRYNNETNLFEGYSALAGVTISTITFVTTTATLTTATAHGVTTGTIITVTGASPSAYNGTFSITVTSPTTFTYTMLSNPGANATVVGSYTSGFWGTIGGGGSVAGGAMIQNLQTISISYAIPSGSSAMSTGPMTITSGHFVTVPSGSKWVVL</sequence>
<protein>
    <submittedName>
        <fullName evidence="1">Uncharacterized protein</fullName>
    </submittedName>
</protein>
<name>A0A6J5L648_9CAUD</name>
<dbReference type="InterPro" id="IPR023366">
    <property type="entry name" value="ATP_synth_asu-like_sf"/>
</dbReference>
<proteinExistence type="predicted"/>
<reference evidence="1" key="1">
    <citation type="submission" date="2020-04" db="EMBL/GenBank/DDBJ databases">
        <authorList>
            <person name="Chiriac C."/>
            <person name="Salcher M."/>
            <person name="Ghai R."/>
            <person name="Kavagutti S V."/>
        </authorList>
    </citation>
    <scope>NUCLEOTIDE SEQUENCE</scope>
</reference>
<organism evidence="1">
    <name type="scientific">uncultured Caudovirales phage</name>
    <dbReference type="NCBI Taxonomy" id="2100421"/>
    <lineage>
        <taxon>Viruses</taxon>
        <taxon>Duplodnaviria</taxon>
        <taxon>Heunggongvirae</taxon>
        <taxon>Uroviricota</taxon>
        <taxon>Caudoviricetes</taxon>
        <taxon>Peduoviridae</taxon>
        <taxon>Maltschvirus</taxon>
        <taxon>Maltschvirus maltsch</taxon>
    </lineage>
</organism>
<accession>A0A6J5L648</accession>
<dbReference type="EMBL" id="LR796234">
    <property type="protein sequence ID" value="CAB4129495.1"/>
    <property type="molecule type" value="Genomic_DNA"/>
</dbReference>
<gene>
    <name evidence="1" type="ORF">UFOVP118_74</name>
</gene>